<evidence type="ECO:0000313" key="2">
    <source>
        <dbReference type="Proteomes" id="UP000001471"/>
    </source>
</evidence>
<dbReference type="EMBL" id="DS231615">
    <property type="protein sequence ID" value="EDU40666.1"/>
    <property type="molecule type" value="Genomic_DNA"/>
</dbReference>
<accession>B2VVL6</accession>
<reference evidence="2" key="1">
    <citation type="journal article" date="2013" name="G3 (Bethesda)">
        <title>Comparative genomics of a plant-pathogenic fungus, Pyrenophora tritici-repentis, reveals transduplication and the impact of repeat elements on pathogenicity and population divergence.</title>
        <authorList>
            <person name="Manning V.A."/>
            <person name="Pandelova I."/>
            <person name="Dhillon B."/>
            <person name="Wilhelm L.J."/>
            <person name="Goodwin S.B."/>
            <person name="Berlin A.M."/>
            <person name="Figueroa M."/>
            <person name="Freitag M."/>
            <person name="Hane J.K."/>
            <person name="Henrissat B."/>
            <person name="Holman W.H."/>
            <person name="Kodira C.D."/>
            <person name="Martin J."/>
            <person name="Oliver R.P."/>
            <person name="Robbertse B."/>
            <person name="Schackwitz W."/>
            <person name="Schwartz D.C."/>
            <person name="Spatafora J.W."/>
            <person name="Turgeon B.G."/>
            <person name="Yandava C."/>
            <person name="Young S."/>
            <person name="Zhou S."/>
            <person name="Zeng Q."/>
            <person name="Grigoriev I.V."/>
            <person name="Ma L.-J."/>
            <person name="Ciuffetti L.M."/>
        </authorList>
    </citation>
    <scope>NUCLEOTIDE SEQUENCE [LARGE SCALE GENOMIC DNA]</scope>
    <source>
        <strain evidence="2">Pt-1C-BFP</strain>
    </source>
</reference>
<proteinExistence type="predicted"/>
<dbReference type="InParanoid" id="B2VVL6"/>
<dbReference type="Proteomes" id="UP000001471">
    <property type="component" value="Unassembled WGS sequence"/>
</dbReference>
<dbReference type="HOGENOM" id="CLU_3125700_0_0_1"/>
<sequence length="50" mass="5537">MTRISKCIWCSSVSRCARSVQQDSIPPRASSCIPFDNHKDLSKTARIKAG</sequence>
<dbReference type="AlphaFoldDB" id="B2VVL6"/>
<evidence type="ECO:0000313" key="1">
    <source>
        <dbReference type="EMBL" id="EDU40666.1"/>
    </source>
</evidence>
<organism evidence="1 2">
    <name type="scientific">Pyrenophora tritici-repentis (strain Pt-1C-BFP)</name>
    <name type="common">Wheat tan spot fungus</name>
    <name type="synonym">Drechslera tritici-repentis</name>
    <dbReference type="NCBI Taxonomy" id="426418"/>
    <lineage>
        <taxon>Eukaryota</taxon>
        <taxon>Fungi</taxon>
        <taxon>Dikarya</taxon>
        <taxon>Ascomycota</taxon>
        <taxon>Pezizomycotina</taxon>
        <taxon>Dothideomycetes</taxon>
        <taxon>Pleosporomycetidae</taxon>
        <taxon>Pleosporales</taxon>
        <taxon>Pleosporineae</taxon>
        <taxon>Pleosporaceae</taxon>
        <taxon>Pyrenophora</taxon>
    </lineage>
</organism>
<gene>
    <name evidence="1" type="ORF">PTRG_01228</name>
</gene>
<name>B2VVL6_PYRTR</name>
<protein>
    <submittedName>
        <fullName evidence="1">Uncharacterized protein</fullName>
    </submittedName>
</protein>